<gene>
    <name evidence="1" type="ORF">PXEA_LOCUS33334</name>
</gene>
<evidence type="ECO:0000313" key="2">
    <source>
        <dbReference type="Proteomes" id="UP000784294"/>
    </source>
</evidence>
<comment type="caution">
    <text evidence="1">The sequence shown here is derived from an EMBL/GenBank/DDBJ whole genome shotgun (WGS) entry which is preliminary data.</text>
</comment>
<dbReference type="AlphaFoldDB" id="A0A3S5C781"/>
<evidence type="ECO:0000313" key="1">
    <source>
        <dbReference type="EMBL" id="VEL39894.1"/>
    </source>
</evidence>
<dbReference type="EMBL" id="CAAALY010262913">
    <property type="protein sequence ID" value="VEL39894.1"/>
    <property type="molecule type" value="Genomic_DNA"/>
</dbReference>
<accession>A0A3S5C781</accession>
<dbReference type="Proteomes" id="UP000784294">
    <property type="component" value="Unassembled WGS sequence"/>
</dbReference>
<reference evidence="1" key="1">
    <citation type="submission" date="2018-11" db="EMBL/GenBank/DDBJ databases">
        <authorList>
            <consortium name="Pathogen Informatics"/>
        </authorList>
    </citation>
    <scope>NUCLEOTIDE SEQUENCE</scope>
</reference>
<organism evidence="1 2">
    <name type="scientific">Protopolystoma xenopodis</name>
    <dbReference type="NCBI Taxonomy" id="117903"/>
    <lineage>
        <taxon>Eukaryota</taxon>
        <taxon>Metazoa</taxon>
        <taxon>Spiralia</taxon>
        <taxon>Lophotrochozoa</taxon>
        <taxon>Platyhelminthes</taxon>
        <taxon>Monogenea</taxon>
        <taxon>Polyopisthocotylea</taxon>
        <taxon>Polystomatidea</taxon>
        <taxon>Polystomatidae</taxon>
        <taxon>Protopolystoma</taxon>
    </lineage>
</organism>
<protein>
    <submittedName>
        <fullName evidence="1">Uncharacterized protein</fullName>
    </submittedName>
</protein>
<proteinExistence type="predicted"/>
<keyword evidence="2" id="KW-1185">Reference proteome</keyword>
<sequence length="73" mass="8239">MTPVSSTSGLLSWVQTNNVDCDVTYEVWLKLPTDMLPAEKRNVGCENSELTPVPVSFGHVRPDPRRRLKNRLS</sequence>
<name>A0A3S5C781_9PLAT</name>